<dbReference type="EMBL" id="MQUQ01000021">
    <property type="protein sequence ID" value="OLZ45030.1"/>
    <property type="molecule type" value="Genomic_DNA"/>
</dbReference>
<keyword evidence="2" id="KW-1133">Transmembrane helix</keyword>
<evidence type="ECO:0000256" key="1">
    <source>
        <dbReference type="SAM" id="MobiDB-lite"/>
    </source>
</evidence>
<organism evidence="3 4">
    <name type="scientific">Amycolatopsis coloradensis</name>
    <dbReference type="NCBI Taxonomy" id="76021"/>
    <lineage>
        <taxon>Bacteria</taxon>
        <taxon>Bacillati</taxon>
        <taxon>Actinomycetota</taxon>
        <taxon>Actinomycetes</taxon>
        <taxon>Pseudonocardiales</taxon>
        <taxon>Pseudonocardiaceae</taxon>
        <taxon>Amycolatopsis</taxon>
    </lineage>
</organism>
<comment type="caution">
    <text evidence="3">The sequence shown here is derived from an EMBL/GenBank/DDBJ whole genome shotgun (WGS) entry which is preliminary data.</text>
</comment>
<evidence type="ECO:0000313" key="4">
    <source>
        <dbReference type="Proteomes" id="UP000187486"/>
    </source>
</evidence>
<reference evidence="3 4" key="1">
    <citation type="submission" date="2016-01" db="EMBL/GenBank/DDBJ databases">
        <title>Amycolatopsis coloradensis genome sequencing and assembly.</title>
        <authorList>
            <person name="Mayilraj S."/>
        </authorList>
    </citation>
    <scope>NUCLEOTIDE SEQUENCE [LARGE SCALE GENOMIC DNA]</scope>
    <source>
        <strain evidence="3 4">DSM 44225</strain>
    </source>
</reference>
<feature type="compositionally biased region" description="Basic residues" evidence="1">
    <location>
        <begin position="46"/>
        <end position="59"/>
    </location>
</feature>
<evidence type="ECO:0000256" key="2">
    <source>
        <dbReference type="SAM" id="Phobius"/>
    </source>
</evidence>
<keyword evidence="2" id="KW-0472">Membrane</keyword>
<protein>
    <submittedName>
        <fullName evidence="3">Uncharacterized protein</fullName>
    </submittedName>
</protein>
<proteinExistence type="predicted"/>
<keyword evidence="2" id="KW-0812">Transmembrane</keyword>
<name>A0A1R0KH88_9PSEU</name>
<keyword evidence="4" id="KW-1185">Reference proteome</keyword>
<dbReference type="STRING" id="76021.BS329_35355"/>
<feature type="region of interest" description="Disordered" evidence="1">
    <location>
        <begin position="36"/>
        <end position="59"/>
    </location>
</feature>
<dbReference type="AlphaFoldDB" id="A0A1R0KH88"/>
<sequence>MSAHSPDSVDVLSRAGNDSGAALLVLLLFVLSLPISGDRENGDHRRSVRRRHSQPRKTAHGRALLLEVCVART</sequence>
<dbReference type="Proteomes" id="UP000187486">
    <property type="component" value="Unassembled WGS sequence"/>
</dbReference>
<feature type="transmembrane region" description="Helical" evidence="2">
    <location>
        <begin position="20"/>
        <end position="37"/>
    </location>
</feature>
<evidence type="ECO:0000313" key="3">
    <source>
        <dbReference type="EMBL" id="OLZ45030.1"/>
    </source>
</evidence>
<accession>A0A1R0KH88</accession>
<gene>
    <name evidence="3" type="ORF">BS329_35355</name>
</gene>